<evidence type="ECO:0000313" key="3">
    <source>
        <dbReference type="Proteomes" id="UP001596407"/>
    </source>
</evidence>
<keyword evidence="3" id="KW-1185">Reference proteome</keyword>
<accession>A0ABD5WPY9</accession>
<comment type="caution">
    <text evidence="2">The sequence shown here is derived from an EMBL/GenBank/DDBJ whole genome shotgun (WGS) entry which is preliminary data.</text>
</comment>
<dbReference type="RefSeq" id="WP_382209846.1">
    <property type="nucleotide sequence ID" value="NZ_JBHSZH010000005.1"/>
</dbReference>
<protein>
    <submittedName>
        <fullName evidence="2">Uncharacterized protein</fullName>
    </submittedName>
</protein>
<reference evidence="2 3" key="1">
    <citation type="journal article" date="2019" name="Int. J. Syst. Evol. Microbiol.">
        <title>The Global Catalogue of Microorganisms (GCM) 10K type strain sequencing project: providing services to taxonomists for standard genome sequencing and annotation.</title>
        <authorList>
            <consortium name="The Broad Institute Genomics Platform"/>
            <consortium name="The Broad Institute Genome Sequencing Center for Infectious Disease"/>
            <person name="Wu L."/>
            <person name="Ma J."/>
        </authorList>
    </citation>
    <scope>NUCLEOTIDE SEQUENCE [LARGE SCALE GENOMIC DNA]</scope>
    <source>
        <strain evidence="2 3">DT72</strain>
    </source>
</reference>
<gene>
    <name evidence="2" type="ORF">ACFQJ6_12270</name>
</gene>
<name>A0ABD5WPY9_9EURY</name>
<feature type="region of interest" description="Disordered" evidence="1">
    <location>
        <begin position="1"/>
        <end position="47"/>
    </location>
</feature>
<dbReference type="Proteomes" id="UP001596407">
    <property type="component" value="Unassembled WGS sequence"/>
</dbReference>
<dbReference type="AlphaFoldDB" id="A0ABD5WPY9"/>
<proteinExistence type="predicted"/>
<dbReference type="EMBL" id="JBHSZH010000005">
    <property type="protein sequence ID" value="MFC7080766.1"/>
    <property type="molecule type" value="Genomic_DNA"/>
</dbReference>
<evidence type="ECO:0000313" key="2">
    <source>
        <dbReference type="EMBL" id="MFC7080766.1"/>
    </source>
</evidence>
<organism evidence="2 3">
    <name type="scientific">Halorussus caseinilyticus</name>
    <dbReference type="NCBI Taxonomy" id="3034025"/>
    <lineage>
        <taxon>Archaea</taxon>
        <taxon>Methanobacteriati</taxon>
        <taxon>Methanobacteriota</taxon>
        <taxon>Stenosarchaea group</taxon>
        <taxon>Halobacteria</taxon>
        <taxon>Halobacteriales</taxon>
        <taxon>Haladaptataceae</taxon>
        <taxon>Halorussus</taxon>
    </lineage>
</organism>
<sequence>MGHARPTSPRDAPADTFHRSRPPAQPPANARPTKPRCGWMKGAARSR</sequence>
<evidence type="ECO:0000256" key="1">
    <source>
        <dbReference type="SAM" id="MobiDB-lite"/>
    </source>
</evidence>